<evidence type="ECO:0000313" key="1">
    <source>
        <dbReference type="EMBL" id="UXZ96559.1"/>
    </source>
</evidence>
<organism evidence="1 2">
    <name type="scientific">Pseudomonas phytophila</name>
    <dbReference type="NCBI Taxonomy" id="2867264"/>
    <lineage>
        <taxon>Bacteria</taxon>
        <taxon>Pseudomonadati</taxon>
        <taxon>Pseudomonadota</taxon>
        <taxon>Gammaproteobacteria</taxon>
        <taxon>Pseudomonadales</taxon>
        <taxon>Pseudomonadaceae</taxon>
        <taxon>Pseudomonas</taxon>
    </lineage>
</organism>
<name>A0ABY6FF64_9PSED</name>
<keyword evidence="2" id="KW-1185">Reference proteome</keyword>
<dbReference type="Proteomes" id="UP001063228">
    <property type="component" value="Chromosome"/>
</dbReference>
<evidence type="ECO:0000313" key="2">
    <source>
        <dbReference type="Proteomes" id="UP001063228"/>
    </source>
</evidence>
<sequence length="142" mass="16290">MSLEIIKSLVDELTTLHITPGVQPSDLVDNMFEDCYLESTSKKTSDGVVFEITFQEKDDGERPNNVTMRYTYNQDRYLVLIEQKVATKRFSVQWDRAYYIQSKVEKLEALLVASLPKRQVAAIMATMPKDFLKLSSKLQMAA</sequence>
<evidence type="ECO:0008006" key="3">
    <source>
        <dbReference type="Google" id="ProtNLM"/>
    </source>
</evidence>
<gene>
    <name evidence="1" type="ORF">K3169_01165</name>
</gene>
<protein>
    <recommendedName>
        <fullName evidence="3">Immunity protein</fullName>
    </recommendedName>
</protein>
<accession>A0ABY6FF64</accession>
<reference evidence="1" key="1">
    <citation type="submission" date="2021-08" db="EMBL/GenBank/DDBJ databases">
        <title>Complete genome sequence of Pseudomonas phytophila.</title>
        <authorList>
            <person name="Weir B.S."/>
            <person name="Templeton M.D."/>
            <person name="Arshed S."/>
            <person name="Andersen M.T."/>
            <person name="Jayaraman J."/>
        </authorList>
    </citation>
    <scope>NUCLEOTIDE SEQUENCE</scope>
    <source>
        <strain evidence="1">ICMP 23753</strain>
    </source>
</reference>
<dbReference type="RefSeq" id="WP_263269592.1">
    <property type="nucleotide sequence ID" value="NZ_CP081201.1"/>
</dbReference>
<proteinExistence type="predicted"/>
<dbReference type="EMBL" id="CP081201">
    <property type="protein sequence ID" value="UXZ96559.1"/>
    <property type="molecule type" value="Genomic_DNA"/>
</dbReference>